<accession>A0A3M8EYU3</accession>
<feature type="compositionally biased region" description="Basic and acidic residues" evidence="1">
    <location>
        <begin position="14"/>
        <end position="34"/>
    </location>
</feature>
<gene>
    <name evidence="2" type="ORF">SFRA_022275</name>
</gene>
<sequence>MHDPQPEAGPAEPVETRQRADAERREEQHIRPEGTPEQDGAAAPGDLPLGKADTPNVAGSDEQQPEIAQGPVPGVQPGEKEHAEWRPPLEEDPPPRGAAPASGDYEAVRRQKKEGGP</sequence>
<dbReference type="Proteomes" id="UP000028058">
    <property type="component" value="Unassembled WGS sequence"/>
</dbReference>
<feature type="compositionally biased region" description="Basic and acidic residues" evidence="1">
    <location>
        <begin position="78"/>
        <end position="89"/>
    </location>
</feature>
<reference evidence="2 3" key="1">
    <citation type="journal article" date="2014" name="Genome Announc.">
        <title>Draft Genome Sequence of Streptomyces fradiae ATCC 19609, a Strain Highly Sensitive to Antibiotics.</title>
        <authorList>
            <person name="Bekker O.B."/>
            <person name="Klimina K.M."/>
            <person name="Vatlin A.A."/>
            <person name="Zakharevich N.V."/>
            <person name="Kasianov A.S."/>
            <person name="Danilenko V.N."/>
        </authorList>
    </citation>
    <scope>NUCLEOTIDE SEQUENCE [LARGE SCALE GENOMIC DNA]</scope>
    <source>
        <strain evidence="2 3">ATCC 19609</strain>
    </source>
</reference>
<dbReference type="AlphaFoldDB" id="A0A3M8EYU3"/>
<proteinExistence type="predicted"/>
<feature type="compositionally biased region" description="Basic and acidic residues" evidence="1">
    <location>
        <begin position="106"/>
        <end position="117"/>
    </location>
</feature>
<dbReference type="OrthoDB" id="4325444at2"/>
<organism evidence="2 3">
    <name type="scientific">Streptomyces xinghaiensis</name>
    <dbReference type="NCBI Taxonomy" id="1038928"/>
    <lineage>
        <taxon>Bacteria</taxon>
        <taxon>Bacillati</taxon>
        <taxon>Actinomycetota</taxon>
        <taxon>Actinomycetes</taxon>
        <taxon>Kitasatosporales</taxon>
        <taxon>Streptomycetaceae</taxon>
        <taxon>Streptomyces</taxon>
    </lineage>
</organism>
<dbReference type="RefSeq" id="WP_043468218.1">
    <property type="nucleotide sequence ID" value="NZ_CP108540.1"/>
</dbReference>
<feature type="region of interest" description="Disordered" evidence="1">
    <location>
        <begin position="1"/>
        <end position="117"/>
    </location>
</feature>
<evidence type="ECO:0000313" key="2">
    <source>
        <dbReference type="EMBL" id="RKM93232.1"/>
    </source>
</evidence>
<name>A0A3M8EYU3_9ACTN</name>
<evidence type="ECO:0000256" key="1">
    <source>
        <dbReference type="SAM" id="MobiDB-lite"/>
    </source>
</evidence>
<protein>
    <submittedName>
        <fullName evidence="2">Uncharacterized protein</fullName>
    </submittedName>
</protein>
<evidence type="ECO:0000313" key="3">
    <source>
        <dbReference type="Proteomes" id="UP000028058"/>
    </source>
</evidence>
<keyword evidence="3" id="KW-1185">Reference proteome</keyword>
<comment type="caution">
    <text evidence="2">The sequence shown here is derived from an EMBL/GenBank/DDBJ whole genome shotgun (WGS) entry which is preliminary data.</text>
</comment>
<dbReference type="EMBL" id="JNAD02000011">
    <property type="protein sequence ID" value="RKM93232.1"/>
    <property type="molecule type" value="Genomic_DNA"/>
</dbReference>